<sequence length="467" mass="50813">MQYSHDDIEEEARQNHIYLDEAKYQATKALPMTIAGILRSWTSVLELRAIGHIGSKELAGRSLALLVVNLTGYPFMYGLGGALESLCSQAFTGARDVHRKTGVYVQHSLWVFLASYGFLLLLWLNPDVVFRLLAKTDPEVVANAKIYLWFECLYFPCIVVQTCLKRFLLAQGLMRPTVYFEAAGLAAMYVSLHVFVWNPSTSLGYPGVPLASTMAANWVDNVRLITQLGVPCAVSGVASYGFADLATIAVTMLGTEALAIQAVLNSAKSALTRTGSYVGMVISNRVGNLLGAQNPFGADLSSHVCLSMVLAMTMPFVLAMLLFRRAIAEFFTTDEAVISGLIPTIPLLAVVVLFDMLSNVLTGVLRGQGRQGAAAVIRVIALYLVAVPLAYTLCFPLHIGLYGLWVSLAVGFVTAALAEWFLVWQSDWHAEVLRCMDRINGLNKVVDLVGSPLQEDSPLISSSVTVY</sequence>
<keyword evidence="2" id="KW-0812">Transmembrane</keyword>
<keyword evidence="2" id="KW-0472">Membrane</keyword>
<protein>
    <submittedName>
        <fullName evidence="3">Mate-domain-containing protein</fullName>
    </submittedName>
</protein>
<dbReference type="GO" id="GO:0016020">
    <property type="term" value="C:membrane"/>
    <property type="evidence" value="ECO:0007669"/>
    <property type="project" value="InterPro"/>
</dbReference>
<dbReference type="Proteomes" id="UP000193922">
    <property type="component" value="Unassembled WGS sequence"/>
</dbReference>
<name>A0A1Y1WCD6_9FUNG</name>
<proteinExistence type="inferred from homology"/>
<reference evidence="3 4" key="1">
    <citation type="submission" date="2016-07" db="EMBL/GenBank/DDBJ databases">
        <title>Pervasive Adenine N6-methylation of Active Genes in Fungi.</title>
        <authorList>
            <consortium name="DOE Joint Genome Institute"/>
            <person name="Mondo S.J."/>
            <person name="Dannebaum R.O."/>
            <person name="Kuo R.C."/>
            <person name="Labutti K."/>
            <person name="Haridas S."/>
            <person name="Kuo A."/>
            <person name="Salamov A."/>
            <person name="Ahrendt S.R."/>
            <person name="Lipzen A."/>
            <person name="Sullivan W."/>
            <person name="Andreopoulos W.B."/>
            <person name="Clum A."/>
            <person name="Lindquist E."/>
            <person name="Daum C."/>
            <person name="Ramamoorthy G.K."/>
            <person name="Gryganskyi A."/>
            <person name="Culley D."/>
            <person name="Magnuson J.K."/>
            <person name="James T.Y."/>
            <person name="O'Malley M.A."/>
            <person name="Stajich J.E."/>
            <person name="Spatafora J.W."/>
            <person name="Visel A."/>
            <person name="Grigoriev I.V."/>
        </authorList>
    </citation>
    <scope>NUCLEOTIDE SEQUENCE [LARGE SCALE GENOMIC DNA]</scope>
    <source>
        <strain evidence="3 4">ATCC 12442</strain>
    </source>
</reference>
<dbReference type="OrthoDB" id="2126698at2759"/>
<comment type="caution">
    <text evidence="3">The sequence shown here is derived from an EMBL/GenBank/DDBJ whole genome shotgun (WGS) entry which is preliminary data.</text>
</comment>
<evidence type="ECO:0000313" key="4">
    <source>
        <dbReference type="Proteomes" id="UP000193922"/>
    </source>
</evidence>
<dbReference type="GeneID" id="63806956"/>
<dbReference type="AlphaFoldDB" id="A0A1Y1WCD6"/>
<comment type="similarity">
    <text evidence="1">Belongs to the multi antimicrobial extrusion (MATE) (TC 2.A.66.1) family.</text>
</comment>
<dbReference type="GO" id="GO:0015297">
    <property type="term" value="F:antiporter activity"/>
    <property type="evidence" value="ECO:0007669"/>
    <property type="project" value="InterPro"/>
</dbReference>
<dbReference type="GO" id="GO:0042910">
    <property type="term" value="F:xenobiotic transmembrane transporter activity"/>
    <property type="evidence" value="ECO:0007669"/>
    <property type="project" value="InterPro"/>
</dbReference>
<evidence type="ECO:0000256" key="1">
    <source>
        <dbReference type="ARBA" id="ARBA00010199"/>
    </source>
</evidence>
<organism evidence="3 4">
    <name type="scientific">Linderina pennispora</name>
    <dbReference type="NCBI Taxonomy" id="61395"/>
    <lineage>
        <taxon>Eukaryota</taxon>
        <taxon>Fungi</taxon>
        <taxon>Fungi incertae sedis</taxon>
        <taxon>Zoopagomycota</taxon>
        <taxon>Kickxellomycotina</taxon>
        <taxon>Kickxellomycetes</taxon>
        <taxon>Kickxellales</taxon>
        <taxon>Kickxellaceae</taxon>
        <taxon>Linderina</taxon>
    </lineage>
</organism>
<gene>
    <name evidence="3" type="ORF">DL89DRAFT_292460</name>
</gene>
<feature type="transmembrane region" description="Helical" evidence="2">
    <location>
        <begin position="335"/>
        <end position="354"/>
    </location>
</feature>
<dbReference type="PANTHER" id="PTHR11206">
    <property type="entry name" value="MULTIDRUG RESISTANCE PROTEIN"/>
    <property type="match status" value="1"/>
</dbReference>
<dbReference type="RefSeq" id="XP_040744465.1">
    <property type="nucleotide sequence ID" value="XM_040890308.1"/>
</dbReference>
<feature type="transmembrane region" description="Helical" evidence="2">
    <location>
        <begin position="401"/>
        <end position="423"/>
    </location>
</feature>
<feature type="transmembrane region" description="Helical" evidence="2">
    <location>
        <begin position="300"/>
        <end position="323"/>
    </location>
</feature>
<evidence type="ECO:0000313" key="3">
    <source>
        <dbReference type="EMBL" id="ORX70886.1"/>
    </source>
</evidence>
<feature type="transmembrane region" description="Helical" evidence="2">
    <location>
        <begin position="176"/>
        <end position="197"/>
    </location>
</feature>
<dbReference type="InterPro" id="IPR002528">
    <property type="entry name" value="MATE_fam"/>
</dbReference>
<keyword evidence="4" id="KW-1185">Reference proteome</keyword>
<feature type="transmembrane region" description="Helical" evidence="2">
    <location>
        <begin position="374"/>
        <end position="394"/>
    </location>
</feature>
<keyword evidence="2" id="KW-1133">Transmembrane helix</keyword>
<dbReference type="STRING" id="61395.A0A1Y1WCD6"/>
<feature type="transmembrane region" description="Helical" evidence="2">
    <location>
        <begin position="146"/>
        <end position="164"/>
    </location>
</feature>
<dbReference type="EMBL" id="MCFD01000005">
    <property type="protein sequence ID" value="ORX70886.1"/>
    <property type="molecule type" value="Genomic_DNA"/>
</dbReference>
<feature type="transmembrane region" description="Helical" evidence="2">
    <location>
        <begin position="109"/>
        <end position="126"/>
    </location>
</feature>
<evidence type="ECO:0000256" key="2">
    <source>
        <dbReference type="SAM" id="Phobius"/>
    </source>
</evidence>
<accession>A0A1Y1WCD6</accession>
<dbReference type="Pfam" id="PF01554">
    <property type="entry name" value="MatE"/>
    <property type="match status" value="2"/>
</dbReference>